<evidence type="ECO:0000313" key="1">
    <source>
        <dbReference type="EMBL" id="MCD7464442.1"/>
    </source>
</evidence>
<proteinExistence type="predicted"/>
<organism evidence="1 2">
    <name type="scientific">Datura stramonium</name>
    <name type="common">Jimsonweed</name>
    <name type="synonym">Common thornapple</name>
    <dbReference type="NCBI Taxonomy" id="4076"/>
    <lineage>
        <taxon>Eukaryota</taxon>
        <taxon>Viridiplantae</taxon>
        <taxon>Streptophyta</taxon>
        <taxon>Embryophyta</taxon>
        <taxon>Tracheophyta</taxon>
        <taxon>Spermatophyta</taxon>
        <taxon>Magnoliopsida</taxon>
        <taxon>eudicotyledons</taxon>
        <taxon>Gunneridae</taxon>
        <taxon>Pentapetalae</taxon>
        <taxon>asterids</taxon>
        <taxon>lamiids</taxon>
        <taxon>Solanales</taxon>
        <taxon>Solanaceae</taxon>
        <taxon>Solanoideae</taxon>
        <taxon>Datureae</taxon>
        <taxon>Datura</taxon>
    </lineage>
</organism>
<protein>
    <submittedName>
        <fullName evidence="1">Uncharacterized protein</fullName>
    </submittedName>
</protein>
<reference evidence="1 2" key="1">
    <citation type="journal article" date="2021" name="BMC Genomics">
        <title>Datura genome reveals duplications of psychoactive alkaloid biosynthetic genes and high mutation rate following tissue culture.</title>
        <authorList>
            <person name="Rajewski A."/>
            <person name="Carter-House D."/>
            <person name="Stajich J."/>
            <person name="Litt A."/>
        </authorList>
    </citation>
    <scope>NUCLEOTIDE SEQUENCE [LARGE SCALE GENOMIC DNA]</scope>
    <source>
        <strain evidence="1">AR-01</strain>
    </source>
</reference>
<dbReference type="PANTHER" id="PTHR47532:SF1">
    <property type="entry name" value="RETINAL-BINDING PROTEIN"/>
    <property type="match status" value="1"/>
</dbReference>
<gene>
    <name evidence="1" type="ORF">HAX54_052745</name>
</gene>
<accession>A0ABS8SZE1</accession>
<dbReference type="EMBL" id="JACEIK010000965">
    <property type="protein sequence ID" value="MCD7464442.1"/>
    <property type="molecule type" value="Genomic_DNA"/>
</dbReference>
<comment type="caution">
    <text evidence="1">The sequence shown here is derived from an EMBL/GenBank/DDBJ whole genome shotgun (WGS) entry which is preliminary data.</text>
</comment>
<evidence type="ECO:0000313" key="2">
    <source>
        <dbReference type="Proteomes" id="UP000823775"/>
    </source>
</evidence>
<name>A0ABS8SZE1_DATST</name>
<keyword evidence="2" id="KW-1185">Reference proteome</keyword>
<dbReference type="Proteomes" id="UP000823775">
    <property type="component" value="Unassembled WGS sequence"/>
</dbReference>
<sequence length="116" mass="13076">MHDKLHSCGSAVLVLIWGSDPAGESSLVHEAESQPPHKVDENLWKNREQLEEILFLLESTNWPPVLQLQSTAEDAELVSVLGRLGEKFRSTLKSLETFQSKNSEFVFNTGWSFYAS</sequence>
<dbReference type="PANTHER" id="PTHR47532">
    <property type="entry name" value="RETINAL-BINDING PROTEIN"/>
    <property type="match status" value="1"/>
</dbReference>